<name>A0ABQ9DJK8_9PASS</name>
<evidence type="ECO:0000313" key="1">
    <source>
        <dbReference type="EMBL" id="KAJ7420069.1"/>
    </source>
</evidence>
<gene>
    <name evidence="1" type="ORF">WISP_50134</name>
</gene>
<reference evidence="1" key="1">
    <citation type="submission" date="2019-10" db="EMBL/GenBank/DDBJ databases">
        <authorList>
            <person name="Soares A.E.R."/>
            <person name="Aleixo A."/>
            <person name="Schneider P."/>
            <person name="Miyaki C.Y."/>
            <person name="Schneider M.P."/>
            <person name="Mello C."/>
            <person name="Vasconcelos A.T.R."/>
        </authorList>
    </citation>
    <scope>NUCLEOTIDE SEQUENCE</scope>
    <source>
        <tissue evidence="1">Muscle</tissue>
    </source>
</reference>
<dbReference type="Proteomes" id="UP001145742">
    <property type="component" value="Unassembled WGS sequence"/>
</dbReference>
<sequence>MTARMISSLSTLLLQLNPYKSMGLDGIHPRILNELASVSAEPLRKIFEQPWEARMILTDWKLVNGALIFKEGHPRNYRPVSLLSVPGLEGILSKSADDTELGGAVDSLEGGEVLQRDLDKLAGWEITNHMKFNKGKCWILHMEQGNPGSTYRLWKEMLERGAMGT</sequence>
<dbReference type="EMBL" id="WHWB01033411">
    <property type="protein sequence ID" value="KAJ7420069.1"/>
    <property type="molecule type" value="Genomic_DNA"/>
</dbReference>
<accession>A0ABQ9DJK8</accession>
<dbReference type="PANTHER" id="PTHR33332">
    <property type="entry name" value="REVERSE TRANSCRIPTASE DOMAIN-CONTAINING PROTEIN"/>
    <property type="match status" value="1"/>
</dbReference>
<protein>
    <submittedName>
        <fullName evidence="1">Uncharacterized protein</fullName>
    </submittedName>
</protein>
<comment type="caution">
    <text evidence="1">The sequence shown here is derived from an EMBL/GenBank/DDBJ whole genome shotgun (WGS) entry which is preliminary data.</text>
</comment>
<proteinExistence type="predicted"/>
<organism evidence="1 2">
    <name type="scientific">Willisornis vidua</name>
    <name type="common">Xingu scale-backed antbird</name>
    <dbReference type="NCBI Taxonomy" id="1566151"/>
    <lineage>
        <taxon>Eukaryota</taxon>
        <taxon>Metazoa</taxon>
        <taxon>Chordata</taxon>
        <taxon>Craniata</taxon>
        <taxon>Vertebrata</taxon>
        <taxon>Euteleostomi</taxon>
        <taxon>Archelosauria</taxon>
        <taxon>Archosauria</taxon>
        <taxon>Dinosauria</taxon>
        <taxon>Saurischia</taxon>
        <taxon>Theropoda</taxon>
        <taxon>Coelurosauria</taxon>
        <taxon>Aves</taxon>
        <taxon>Neognathae</taxon>
        <taxon>Neoaves</taxon>
        <taxon>Telluraves</taxon>
        <taxon>Australaves</taxon>
        <taxon>Passeriformes</taxon>
        <taxon>Thamnophilidae</taxon>
        <taxon>Willisornis</taxon>
    </lineage>
</organism>
<keyword evidence="2" id="KW-1185">Reference proteome</keyword>
<evidence type="ECO:0000313" key="2">
    <source>
        <dbReference type="Proteomes" id="UP001145742"/>
    </source>
</evidence>